<proteinExistence type="predicted"/>
<accession>A0A382YUK0</accession>
<sequence length="118" mass="12547">MSPKNIESMEQTFLGKDASFKGELSFEGTLCIDGKFEGQINTNDTLIITQDGIIEANIQAGTVICEGIVKGNIVASTKVELRPNSNVIGDVQSPSLIIEVGAKLDGKCDMSTKNNNIA</sequence>
<dbReference type="EMBL" id="UINC01178448">
    <property type="protein sequence ID" value="SVD86609.1"/>
    <property type="molecule type" value="Genomic_DNA"/>
</dbReference>
<dbReference type="PANTHER" id="PTHR35024:SF4">
    <property type="entry name" value="POLYMER-FORMING CYTOSKELETAL PROTEIN"/>
    <property type="match status" value="1"/>
</dbReference>
<reference evidence="1" key="1">
    <citation type="submission" date="2018-05" db="EMBL/GenBank/DDBJ databases">
        <authorList>
            <person name="Lanie J.A."/>
            <person name="Ng W.-L."/>
            <person name="Kazmierczak K.M."/>
            <person name="Andrzejewski T.M."/>
            <person name="Davidsen T.M."/>
            <person name="Wayne K.J."/>
            <person name="Tettelin H."/>
            <person name="Glass J.I."/>
            <person name="Rusch D."/>
            <person name="Podicherti R."/>
            <person name="Tsui H.-C.T."/>
            <person name="Winkler M.E."/>
        </authorList>
    </citation>
    <scope>NUCLEOTIDE SEQUENCE</scope>
</reference>
<dbReference type="InterPro" id="IPR007607">
    <property type="entry name" value="BacA/B"/>
</dbReference>
<dbReference type="Pfam" id="PF04519">
    <property type="entry name" value="Bactofilin"/>
    <property type="match status" value="1"/>
</dbReference>
<dbReference type="AlphaFoldDB" id="A0A382YUK0"/>
<protein>
    <recommendedName>
        <fullName evidence="2">Polymer-forming cytoskeletal protein</fullName>
    </recommendedName>
</protein>
<organism evidence="1">
    <name type="scientific">marine metagenome</name>
    <dbReference type="NCBI Taxonomy" id="408172"/>
    <lineage>
        <taxon>unclassified sequences</taxon>
        <taxon>metagenomes</taxon>
        <taxon>ecological metagenomes</taxon>
    </lineage>
</organism>
<name>A0A382YUK0_9ZZZZ</name>
<evidence type="ECO:0000313" key="1">
    <source>
        <dbReference type="EMBL" id="SVD86609.1"/>
    </source>
</evidence>
<evidence type="ECO:0008006" key="2">
    <source>
        <dbReference type="Google" id="ProtNLM"/>
    </source>
</evidence>
<gene>
    <name evidence="1" type="ORF">METZ01_LOCUS439463</name>
</gene>
<dbReference type="PANTHER" id="PTHR35024">
    <property type="entry name" value="HYPOTHETICAL CYTOSOLIC PROTEIN"/>
    <property type="match status" value="1"/>
</dbReference>